<gene>
    <name evidence="2" type="ORF">DFP72DRAFT_1127596</name>
</gene>
<protein>
    <submittedName>
        <fullName evidence="2">Uncharacterized protein</fullName>
    </submittedName>
</protein>
<dbReference type="Proteomes" id="UP000521943">
    <property type="component" value="Unassembled WGS sequence"/>
</dbReference>
<sequence length="93" mass="10617">MQLSLLALLPLFISLASIVNAHHDGLHARDELSDIRSLDESQLSLRELLGDVTTRELIDELTERLERRTIYTCPYPNTGCKKTFNNHDKARGR</sequence>
<reference evidence="2 3" key="1">
    <citation type="submission" date="2020-07" db="EMBL/GenBank/DDBJ databases">
        <title>Comparative genomics of pyrophilous fungi reveals a link between fire events and developmental genes.</title>
        <authorList>
            <consortium name="DOE Joint Genome Institute"/>
            <person name="Steindorff A.S."/>
            <person name="Carver A."/>
            <person name="Calhoun S."/>
            <person name="Stillman K."/>
            <person name="Liu H."/>
            <person name="Lipzen A."/>
            <person name="Pangilinan J."/>
            <person name="Labutti K."/>
            <person name="Bruns T.D."/>
            <person name="Grigoriev I.V."/>
        </authorList>
    </citation>
    <scope>NUCLEOTIDE SEQUENCE [LARGE SCALE GENOMIC DNA]</scope>
    <source>
        <strain evidence="2 3">CBS 144469</strain>
    </source>
</reference>
<keyword evidence="3" id="KW-1185">Reference proteome</keyword>
<evidence type="ECO:0000313" key="3">
    <source>
        <dbReference type="Proteomes" id="UP000521943"/>
    </source>
</evidence>
<proteinExistence type="predicted"/>
<name>A0A8H6HWM1_9AGAR</name>
<feature type="signal peptide" evidence="1">
    <location>
        <begin position="1"/>
        <end position="21"/>
    </location>
</feature>
<accession>A0A8H6HWM1</accession>
<organism evidence="2 3">
    <name type="scientific">Ephemerocybe angulata</name>
    <dbReference type="NCBI Taxonomy" id="980116"/>
    <lineage>
        <taxon>Eukaryota</taxon>
        <taxon>Fungi</taxon>
        <taxon>Dikarya</taxon>
        <taxon>Basidiomycota</taxon>
        <taxon>Agaricomycotina</taxon>
        <taxon>Agaricomycetes</taxon>
        <taxon>Agaricomycetidae</taxon>
        <taxon>Agaricales</taxon>
        <taxon>Agaricineae</taxon>
        <taxon>Psathyrellaceae</taxon>
        <taxon>Ephemerocybe</taxon>
    </lineage>
</organism>
<dbReference type="EMBL" id="JACGCI010000037">
    <property type="protein sequence ID" value="KAF6753884.1"/>
    <property type="molecule type" value="Genomic_DNA"/>
</dbReference>
<dbReference type="AlphaFoldDB" id="A0A8H6HWM1"/>
<keyword evidence="1" id="KW-0732">Signal</keyword>
<evidence type="ECO:0000313" key="2">
    <source>
        <dbReference type="EMBL" id="KAF6753884.1"/>
    </source>
</evidence>
<feature type="chain" id="PRO_5034261497" evidence="1">
    <location>
        <begin position="22"/>
        <end position="93"/>
    </location>
</feature>
<evidence type="ECO:0000256" key="1">
    <source>
        <dbReference type="SAM" id="SignalP"/>
    </source>
</evidence>
<comment type="caution">
    <text evidence="2">The sequence shown here is derived from an EMBL/GenBank/DDBJ whole genome shotgun (WGS) entry which is preliminary data.</text>
</comment>